<accession>A0A1I5DUE1</accession>
<dbReference type="AlphaFoldDB" id="A0A1I5DUE1"/>
<evidence type="ECO:0000256" key="1">
    <source>
        <dbReference type="SAM" id="SignalP"/>
    </source>
</evidence>
<organism evidence="3 4">
    <name type="scientific">Bizionia echini</name>
    <dbReference type="NCBI Taxonomy" id="649333"/>
    <lineage>
        <taxon>Bacteria</taxon>
        <taxon>Pseudomonadati</taxon>
        <taxon>Bacteroidota</taxon>
        <taxon>Flavobacteriia</taxon>
        <taxon>Flavobacteriales</taxon>
        <taxon>Flavobacteriaceae</taxon>
        <taxon>Bizionia</taxon>
    </lineage>
</organism>
<dbReference type="EMBL" id="FOVN01000006">
    <property type="protein sequence ID" value="SFN90618.1"/>
    <property type="molecule type" value="Genomic_DNA"/>
</dbReference>
<evidence type="ECO:0000313" key="2">
    <source>
        <dbReference type="EMBL" id="SFN90618.1"/>
    </source>
</evidence>
<dbReference type="OrthoDB" id="1442531at2"/>
<evidence type="ECO:0000313" key="4">
    <source>
        <dbReference type="Proteomes" id="UP000198705"/>
    </source>
</evidence>
<name>A0A1I5DUE1_9FLAO</name>
<proteinExistence type="predicted"/>
<gene>
    <name evidence="2" type="ORF">SAMN04487989_1061</name>
    <name evidence="3" type="ORF">SAMN04487989_1181</name>
</gene>
<dbReference type="Gene3D" id="2.180.10.10">
    <property type="entry name" value="RHS repeat-associated core"/>
    <property type="match status" value="1"/>
</dbReference>
<sequence>MKKNKLFLALILLNIVLFSCSSDDNPVTQEPEPEPEETIKLVKTEKISDTRKVDYIYDGNDLLSSLTGVYNSFIYVSDFTYNSTNKITEWNYQESGSSTYSDNYAYSYDANGKLSSYTANNESVNLEYNNNIVTVTGMIEGNAGSSADLELNPNGLIIKLTESNQYTNFEYDSNGNMTTAKSYDNSDNLLLEYTLTYDNKVNPFYGQLESIYIERFIEFFWEFEGIYISGFEGYSFPFLKNNIASISKTGAETTTYTYTYDSDDYPTNVFGDTSGNTITFDLEYY</sequence>
<protein>
    <submittedName>
        <fullName evidence="3">YD repeat-containing protein</fullName>
    </submittedName>
</protein>
<dbReference type="EMBL" id="FOVN01000018">
    <property type="protein sequence ID" value="SFO02859.1"/>
    <property type="molecule type" value="Genomic_DNA"/>
</dbReference>
<keyword evidence="1" id="KW-0732">Signal</keyword>
<feature type="chain" id="PRO_5011896249" evidence="1">
    <location>
        <begin position="25"/>
        <end position="285"/>
    </location>
</feature>
<reference evidence="3" key="1">
    <citation type="submission" date="2016-10" db="EMBL/GenBank/DDBJ databases">
        <authorList>
            <person name="de Groot N.N."/>
        </authorList>
    </citation>
    <scope>NUCLEOTIDE SEQUENCE [LARGE SCALE GENOMIC DNA]</scope>
    <source>
        <strain evidence="3">DSM 23925</strain>
    </source>
</reference>
<reference evidence="4" key="2">
    <citation type="submission" date="2016-10" db="EMBL/GenBank/DDBJ databases">
        <authorList>
            <person name="Varghese N."/>
            <person name="Submissions S."/>
        </authorList>
    </citation>
    <scope>NUCLEOTIDE SEQUENCE [LARGE SCALE GENOMIC DNA]</scope>
    <source>
        <strain evidence="4">DSM 23925</strain>
    </source>
</reference>
<keyword evidence="4" id="KW-1185">Reference proteome</keyword>
<dbReference type="RefSeq" id="WP_092209146.1">
    <property type="nucleotide sequence ID" value="NZ_FOVN01000006.1"/>
</dbReference>
<dbReference type="Proteomes" id="UP000198705">
    <property type="component" value="Unassembled WGS sequence"/>
</dbReference>
<dbReference type="PROSITE" id="PS51257">
    <property type="entry name" value="PROKAR_LIPOPROTEIN"/>
    <property type="match status" value="1"/>
</dbReference>
<evidence type="ECO:0000313" key="3">
    <source>
        <dbReference type="EMBL" id="SFO02859.1"/>
    </source>
</evidence>
<feature type="signal peptide" evidence="1">
    <location>
        <begin position="1"/>
        <end position="24"/>
    </location>
</feature>